<feature type="repeat" description="ANK" evidence="3">
    <location>
        <begin position="404"/>
        <end position="432"/>
    </location>
</feature>
<feature type="repeat" description="ANK" evidence="3">
    <location>
        <begin position="329"/>
        <end position="361"/>
    </location>
</feature>
<keyword evidence="2 3" id="KW-0040">ANK repeat</keyword>
<gene>
    <name evidence="4" type="ORF">TKK_016033</name>
</gene>
<name>A0ABD2W7G7_9HYME</name>
<feature type="repeat" description="ANK" evidence="3">
    <location>
        <begin position="256"/>
        <end position="288"/>
    </location>
</feature>
<accession>A0ABD2W7G7</accession>
<dbReference type="SMART" id="SM00248">
    <property type="entry name" value="ANK"/>
    <property type="match status" value="5"/>
</dbReference>
<evidence type="ECO:0000256" key="2">
    <source>
        <dbReference type="ARBA" id="ARBA00023043"/>
    </source>
</evidence>
<dbReference type="SUPFAM" id="SSF48403">
    <property type="entry name" value="Ankyrin repeat"/>
    <property type="match status" value="1"/>
</dbReference>
<comment type="caution">
    <text evidence="4">The sequence shown here is derived from an EMBL/GenBank/DDBJ whole genome shotgun (WGS) entry which is preliminary data.</text>
</comment>
<sequence>MSTSDDHEVSLGYVPEDSSLRALKSLRENSANCSTIIPELYDLIYDWKGQLPNLRDIFPAKEIEWLIAYDVKYGDEGQFPFIDFAIRTGYKDEAEGAEPSPWRATPVHLAARRLGWTSSDGYRAIQRLFKIYDDFSVNYIDHVSGYTHLHAACLACCDEAVEKIIELGEDPNRHRSSVELPLNLALRAGISSGLPCWRTVQLLLRGGADPNLHNKDGSNALHFLVELRATGDFVEKFFEMLDDAQRPIDANACDKKGEIPLHRSLFSRDLSLTEVLLRRGADPHRANEAGVTALHVLPWADFFGGFAETLLKFSLDKHQPLKVDIVDETGETPLQFALSRGNKNVIQALLRMGADPYLLNEDGSTPLHIVCGKGSDDVEDLVERFLKTVVEVHGSLWHDVLNGDGWTPLQWAVASLKPDSVASLLSRGADLSSFVFPPVSLFNERIKKRPFEFTGYLQLKLASGALLVMEHLEAGGYDLDRSDALTIMRVFSKHGLFEKPGDLEEHWSADERHTTEAERTMVKPNLSLDEWIQLRPKEATKSLTHAECYRFAHDYLWKFADKPRRALGVHLSEKMSRGFFRSWALDPFVELIHYRLPVEVCEIIVDKGFTNKDFYHICLAAAGQTISEDDSDSVKDYDRDTVDRDVPCCRFINLSNK</sequence>
<dbReference type="EMBL" id="JBJJXI010000125">
    <property type="protein sequence ID" value="KAL3388848.1"/>
    <property type="molecule type" value="Genomic_DNA"/>
</dbReference>
<keyword evidence="5" id="KW-1185">Reference proteome</keyword>
<dbReference type="InterPro" id="IPR002110">
    <property type="entry name" value="Ankyrin_rpt"/>
</dbReference>
<organism evidence="4 5">
    <name type="scientific">Trichogramma kaykai</name>
    <dbReference type="NCBI Taxonomy" id="54128"/>
    <lineage>
        <taxon>Eukaryota</taxon>
        <taxon>Metazoa</taxon>
        <taxon>Ecdysozoa</taxon>
        <taxon>Arthropoda</taxon>
        <taxon>Hexapoda</taxon>
        <taxon>Insecta</taxon>
        <taxon>Pterygota</taxon>
        <taxon>Neoptera</taxon>
        <taxon>Endopterygota</taxon>
        <taxon>Hymenoptera</taxon>
        <taxon>Apocrita</taxon>
        <taxon>Proctotrupomorpha</taxon>
        <taxon>Chalcidoidea</taxon>
        <taxon>Trichogrammatidae</taxon>
        <taxon>Trichogramma</taxon>
    </lineage>
</organism>
<reference evidence="4 5" key="1">
    <citation type="journal article" date="2024" name="bioRxiv">
        <title>A reference genome for Trichogramma kaykai: A tiny desert-dwelling parasitoid wasp with competing sex-ratio distorters.</title>
        <authorList>
            <person name="Culotta J."/>
            <person name="Lindsey A.R."/>
        </authorList>
    </citation>
    <scope>NUCLEOTIDE SEQUENCE [LARGE SCALE GENOMIC DNA]</scope>
    <source>
        <strain evidence="4 5">KSX58</strain>
    </source>
</reference>
<keyword evidence="1" id="KW-0677">Repeat</keyword>
<dbReference type="InterPro" id="IPR036770">
    <property type="entry name" value="Ankyrin_rpt-contain_sf"/>
</dbReference>
<evidence type="ECO:0000256" key="1">
    <source>
        <dbReference type="ARBA" id="ARBA00022737"/>
    </source>
</evidence>
<dbReference type="PROSITE" id="PS50297">
    <property type="entry name" value="ANK_REP_REGION"/>
    <property type="match status" value="3"/>
</dbReference>
<dbReference type="PANTHER" id="PTHR24161:SF85">
    <property type="entry name" value="PALMITOYLTRANSFERASE HIP14"/>
    <property type="match status" value="1"/>
</dbReference>
<evidence type="ECO:0000313" key="4">
    <source>
        <dbReference type="EMBL" id="KAL3388848.1"/>
    </source>
</evidence>
<evidence type="ECO:0000313" key="5">
    <source>
        <dbReference type="Proteomes" id="UP001627154"/>
    </source>
</evidence>
<proteinExistence type="predicted"/>
<dbReference type="Proteomes" id="UP001627154">
    <property type="component" value="Unassembled WGS sequence"/>
</dbReference>
<protein>
    <submittedName>
        <fullName evidence="4">Uncharacterized protein</fullName>
    </submittedName>
</protein>
<dbReference type="Gene3D" id="1.25.40.20">
    <property type="entry name" value="Ankyrin repeat-containing domain"/>
    <property type="match status" value="3"/>
</dbReference>
<dbReference type="PANTHER" id="PTHR24161">
    <property type="entry name" value="ANK_REP_REGION DOMAIN-CONTAINING PROTEIN-RELATED"/>
    <property type="match status" value="1"/>
</dbReference>
<dbReference type="AlphaFoldDB" id="A0ABD2W7G7"/>
<evidence type="ECO:0000256" key="3">
    <source>
        <dbReference type="PROSITE-ProRule" id="PRU00023"/>
    </source>
</evidence>
<dbReference type="Pfam" id="PF12796">
    <property type="entry name" value="Ank_2"/>
    <property type="match status" value="1"/>
</dbReference>
<dbReference type="PROSITE" id="PS50088">
    <property type="entry name" value="ANK_REPEAT"/>
    <property type="match status" value="3"/>
</dbReference>